<keyword evidence="2" id="KW-1185">Reference proteome</keyword>
<protein>
    <submittedName>
        <fullName evidence="1">Uncharacterized protein</fullName>
    </submittedName>
</protein>
<proteinExistence type="predicted"/>
<dbReference type="EMBL" id="KV417270">
    <property type="protein sequence ID" value="KZP00071.1"/>
    <property type="molecule type" value="Genomic_DNA"/>
</dbReference>
<reference evidence="1 2" key="1">
    <citation type="journal article" date="2016" name="Mol. Biol. Evol.">
        <title>Comparative Genomics of Early-Diverging Mushroom-Forming Fungi Provides Insights into the Origins of Lignocellulose Decay Capabilities.</title>
        <authorList>
            <person name="Nagy L.G."/>
            <person name="Riley R."/>
            <person name="Tritt A."/>
            <person name="Adam C."/>
            <person name="Daum C."/>
            <person name="Floudas D."/>
            <person name="Sun H."/>
            <person name="Yadav J.S."/>
            <person name="Pangilinan J."/>
            <person name="Larsson K.H."/>
            <person name="Matsuura K."/>
            <person name="Barry K."/>
            <person name="Labutti K."/>
            <person name="Kuo R."/>
            <person name="Ohm R.A."/>
            <person name="Bhattacharya S.S."/>
            <person name="Shirouzu T."/>
            <person name="Yoshinaga Y."/>
            <person name="Martin F.M."/>
            <person name="Grigoriev I.V."/>
            <person name="Hibbett D.S."/>
        </authorList>
    </citation>
    <scope>NUCLEOTIDE SEQUENCE [LARGE SCALE GENOMIC DNA]</scope>
    <source>
        <strain evidence="1 2">TUFC12733</strain>
    </source>
</reference>
<accession>A0A167QMI5</accession>
<name>A0A167QMI5_CALVF</name>
<dbReference type="AlphaFoldDB" id="A0A167QMI5"/>
<gene>
    <name evidence="1" type="ORF">CALVIDRAFT_321219</name>
</gene>
<evidence type="ECO:0000313" key="1">
    <source>
        <dbReference type="EMBL" id="KZP00071.1"/>
    </source>
</evidence>
<evidence type="ECO:0000313" key="2">
    <source>
        <dbReference type="Proteomes" id="UP000076738"/>
    </source>
</evidence>
<organism evidence="1 2">
    <name type="scientific">Calocera viscosa (strain TUFC12733)</name>
    <dbReference type="NCBI Taxonomy" id="1330018"/>
    <lineage>
        <taxon>Eukaryota</taxon>
        <taxon>Fungi</taxon>
        <taxon>Dikarya</taxon>
        <taxon>Basidiomycota</taxon>
        <taxon>Agaricomycotina</taxon>
        <taxon>Dacrymycetes</taxon>
        <taxon>Dacrymycetales</taxon>
        <taxon>Dacrymycetaceae</taxon>
        <taxon>Calocera</taxon>
    </lineage>
</organism>
<dbReference type="Proteomes" id="UP000076738">
    <property type="component" value="Unassembled WGS sequence"/>
</dbReference>
<sequence length="196" mass="21741">MGTEVPLPDESGQDRFDEHLSYRLPFSAQGSCGAGWHCTTLTADEKQDRKGPQLQQNVQCCPRRFIARSRAREVLLTDRHKRMVCGQPHAILSPVRDRTRNSLSSGSLFPSEHRTIYERECCTGVQHTEMGSSAATPKPPAFQMQPSHTALPGAPNTVCQIAFTVTLRVIRYLFVTLEPSCRPSRQSPAVYASGVT</sequence>